<proteinExistence type="predicted"/>
<name>A0A4Y2JZ26_ARAVE</name>
<comment type="caution">
    <text evidence="1">The sequence shown here is derived from an EMBL/GenBank/DDBJ whole genome shotgun (WGS) entry which is preliminary data.</text>
</comment>
<keyword evidence="2" id="KW-1185">Reference proteome</keyword>
<dbReference type="AlphaFoldDB" id="A0A4Y2JZ26"/>
<sequence>MQKMFSPNKTMRQACQNRSSQRMSLHPNEHEFVTEIFIEVFLLTLHHKISSDTQIILLQTWKVASQRCESYGWKESFAGITSSSHVWFPDLGDKLGDLATNLATLETKYGISKVLESSRYFH</sequence>
<evidence type="ECO:0000313" key="2">
    <source>
        <dbReference type="Proteomes" id="UP000499080"/>
    </source>
</evidence>
<dbReference type="EMBL" id="BGPR01003975">
    <property type="protein sequence ID" value="GBM94492.1"/>
    <property type="molecule type" value="Genomic_DNA"/>
</dbReference>
<organism evidence="1 2">
    <name type="scientific">Araneus ventricosus</name>
    <name type="common">Orbweaver spider</name>
    <name type="synonym">Epeira ventricosa</name>
    <dbReference type="NCBI Taxonomy" id="182803"/>
    <lineage>
        <taxon>Eukaryota</taxon>
        <taxon>Metazoa</taxon>
        <taxon>Ecdysozoa</taxon>
        <taxon>Arthropoda</taxon>
        <taxon>Chelicerata</taxon>
        <taxon>Arachnida</taxon>
        <taxon>Araneae</taxon>
        <taxon>Araneomorphae</taxon>
        <taxon>Entelegynae</taxon>
        <taxon>Araneoidea</taxon>
        <taxon>Araneidae</taxon>
        <taxon>Araneus</taxon>
    </lineage>
</organism>
<evidence type="ECO:0000313" key="1">
    <source>
        <dbReference type="EMBL" id="GBM94492.1"/>
    </source>
</evidence>
<gene>
    <name evidence="1" type="ORF">AVEN_219790_1</name>
</gene>
<protein>
    <submittedName>
        <fullName evidence="1">Uncharacterized protein</fullName>
    </submittedName>
</protein>
<reference evidence="1 2" key="1">
    <citation type="journal article" date="2019" name="Sci. Rep.">
        <title>Orb-weaving spider Araneus ventricosus genome elucidates the spidroin gene catalogue.</title>
        <authorList>
            <person name="Kono N."/>
            <person name="Nakamura H."/>
            <person name="Ohtoshi R."/>
            <person name="Moran D.A.P."/>
            <person name="Shinohara A."/>
            <person name="Yoshida Y."/>
            <person name="Fujiwara M."/>
            <person name="Mori M."/>
            <person name="Tomita M."/>
            <person name="Arakawa K."/>
        </authorList>
    </citation>
    <scope>NUCLEOTIDE SEQUENCE [LARGE SCALE GENOMIC DNA]</scope>
</reference>
<accession>A0A4Y2JZ26</accession>
<dbReference type="Proteomes" id="UP000499080">
    <property type="component" value="Unassembled WGS sequence"/>
</dbReference>